<name>U9TZ35_RHIID</name>
<reference evidence="2" key="1">
    <citation type="submission" date="2013-07" db="EMBL/GenBank/DDBJ databases">
        <title>The genome of an arbuscular mycorrhizal fungus provides insights into the evolution of the oldest plant symbiosis.</title>
        <authorList>
            <consortium name="DOE Joint Genome Institute"/>
            <person name="Tisserant E."/>
            <person name="Malbreil M."/>
            <person name="Kuo A."/>
            <person name="Kohler A."/>
            <person name="Symeonidi A."/>
            <person name="Balestrini R."/>
            <person name="Charron P."/>
            <person name="Duensing N."/>
            <person name="Frei-dit-Frey N."/>
            <person name="Gianinazzi-Pearson V."/>
            <person name="Gilbert B."/>
            <person name="Handa Y."/>
            <person name="Hijri M."/>
            <person name="Kaul R."/>
            <person name="Kawaguchi M."/>
            <person name="Krajinski F."/>
            <person name="Lammers P."/>
            <person name="Lapierre D."/>
            <person name="Masclaux F.G."/>
            <person name="Murat C."/>
            <person name="Morin E."/>
            <person name="Ndikumana S."/>
            <person name="Pagni M."/>
            <person name="Petitpierre D."/>
            <person name="Requena N."/>
            <person name="Rosikiewicz P."/>
            <person name="Riley R."/>
            <person name="Saito K."/>
            <person name="San Clemente H."/>
            <person name="Shapiro H."/>
            <person name="van Tuinen D."/>
            <person name="Becard G."/>
            <person name="Bonfante P."/>
            <person name="Paszkowski U."/>
            <person name="Shachar-Hill Y."/>
            <person name="Young J.P."/>
            <person name="Sanders I.R."/>
            <person name="Henrissat B."/>
            <person name="Rensing S.A."/>
            <person name="Grigoriev I.V."/>
            <person name="Corradi N."/>
            <person name="Roux C."/>
            <person name="Martin F."/>
        </authorList>
    </citation>
    <scope>NUCLEOTIDE SEQUENCE</scope>
    <source>
        <strain evidence="2">DAOM 197198</strain>
    </source>
</reference>
<proteinExistence type="predicted"/>
<dbReference type="HOGENOM" id="CLU_1876521_0_0_1"/>
<feature type="region of interest" description="Disordered" evidence="1">
    <location>
        <begin position="77"/>
        <end position="136"/>
    </location>
</feature>
<dbReference type="EMBL" id="KI284685">
    <property type="protein sequence ID" value="ESA12677.1"/>
    <property type="molecule type" value="Genomic_DNA"/>
</dbReference>
<feature type="compositionally biased region" description="Polar residues" evidence="1">
    <location>
        <begin position="94"/>
        <end position="113"/>
    </location>
</feature>
<sequence>MEPKFVINFSCLKESFIKPLSPTECLTPAVSRQNTMHYTKINMLDYSNNDFSDIDLKDEYGKLFNEQDQDIEYNPINEEEGEVNDNFERENASHSRQTSLTWKHYNNNDNTPQHLGLPRPIRDISKSTGPSVHFTA</sequence>
<dbReference type="AlphaFoldDB" id="U9TZ35"/>
<organism evidence="2">
    <name type="scientific">Rhizophagus irregularis (strain DAOM 181602 / DAOM 197198 / MUCL 43194)</name>
    <name type="common">Arbuscular mycorrhizal fungus</name>
    <name type="synonym">Glomus intraradices</name>
    <dbReference type="NCBI Taxonomy" id="747089"/>
    <lineage>
        <taxon>Eukaryota</taxon>
        <taxon>Fungi</taxon>
        <taxon>Fungi incertae sedis</taxon>
        <taxon>Mucoromycota</taxon>
        <taxon>Glomeromycotina</taxon>
        <taxon>Glomeromycetes</taxon>
        <taxon>Glomerales</taxon>
        <taxon>Glomeraceae</taxon>
        <taxon>Rhizophagus</taxon>
    </lineage>
</organism>
<dbReference type="VEuPathDB" id="FungiDB:RhiirFUN_021724"/>
<evidence type="ECO:0000313" key="2">
    <source>
        <dbReference type="EMBL" id="ESA12677.1"/>
    </source>
</evidence>
<protein>
    <submittedName>
        <fullName evidence="2">Uncharacterized protein</fullName>
    </submittedName>
</protein>
<gene>
    <name evidence="2" type="ORF">GLOINDRAFT_2980</name>
</gene>
<evidence type="ECO:0000256" key="1">
    <source>
        <dbReference type="SAM" id="MobiDB-lite"/>
    </source>
</evidence>
<accession>U9TZ35</accession>